<feature type="transmembrane region" description="Helical" evidence="1">
    <location>
        <begin position="172"/>
        <end position="194"/>
    </location>
</feature>
<comment type="caution">
    <text evidence="2">The sequence shown here is derived from an EMBL/GenBank/DDBJ whole genome shotgun (WGS) entry which is preliminary data.</text>
</comment>
<keyword evidence="1" id="KW-0812">Transmembrane</keyword>
<name>A0A2V5K658_9BACL</name>
<dbReference type="AlphaFoldDB" id="A0A2V5K658"/>
<sequence>MNQHQSKNDLPRRYLSHLTSFNMNYMHLRNPLIVAWWSAAFPGFGHLMLGKYLKGYMLLLWEVVINTFSKLNEAMVYSFTGQFDLARTSLNKRWLLLYIAVYIHSIWDSYRLTIETNKLTRLGRRAGSPIQSLEIGAYSINFLDKRNPLLAVAWSMLMPGLGHLYLHLIPTGFLLLCWTIIQVVMSHFLEAFYYTMTGSFREATAVIDAEWALFLPSLYGYAIYESYVTAVEYNNLFRREQAQHLRNEYQSESFDMPL</sequence>
<dbReference type="Proteomes" id="UP000247476">
    <property type="component" value="Unassembled WGS sequence"/>
</dbReference>
<gene>
    <name evidence="2" type="ORF">DLM86_09950</name>
</gene>
<keyword evidence="1" id="KW-1133">Transmembrane helix</keyword>
<evidence type="ECO:0008006" key="4">
    <source>
        <dbReference type="Google" id="ProtNLM"/>
    </source>
</evidence>
<dbReference type="EMBL" id="QJVJ01000004">
    <property type="protein sequence ID" value="PYI54865.1"/>
    <property type="molecule type" value="Genomic_DNA"/>
</dbReference>
<protein>
    <recommendedName>
        <fullName evidence="4">DUF5683 domain-containing protein</fullName>
    </recommendedName>
</protein>
<reference evidence="2 3" key="1">
    <citation type="submission" date="2018-05" db="EMBL/GenBank/DDBJ databases">
        <title>Paenibacillus flagellatus sp. nov., isolated from selenium mineral soil.</title>
        <authorList>
            <person name="Dai X."/>
        </authorList>
    </citation>
    <scope>NUCLEOTIDE SEQUENCE [LARGE SCALE GENOMIC DNA]</scope>
    <source>
        <strain evidence="2 3">DXL2</strain>
    </source>
</reference>
<evidence type="ECO:0000313" key="2">
    <source>
        <dbReference type="EMBL" id="PYI54865.1"/>
    </source>
</evidence>
<dbReference type="OrthoDB" id="1681403at2"/>
<feature type="transmembrane region" description="Helical" evidence="1">
    <location>
        <begin position="32"/>
        <end position="49"/>
    </location>
</feature>
<accession>A0A2V5K658</accession>
<organism evidence="2 3">
    <name type="scientific">Paenibacillus flagellatus</name>
    <dbReference type="NCBI Taxonomy" id="2211139"/>
    <lineage>
        <taxon>Bacteria</taxon>
        <taxon>Bacillati</taxon>
        <taxon>Bacillota</taxon>
        <taxon>Bacilli</taxon>
        <taxon>Bacillales</taxon>
        <taxon>Paenibacillaceae</taxon>
        <taxon>Paenibacillus</taxon>
    </lineage>
</organism>
<keyword evidence="3" id="KW-1185">Reference proteome</keyword>
<proteinExistence type="predicted"/>
<evidence type="ECO:0000313" key="3">
    <source>
        <dbReference type="Proteomes" id="UP000247476"/>
    </source>
</evidence>
<dbReference type="RefSeq" id="WP_110839860.1">
    <property type="nucleotide sequence ID" value="NZ_QJVJ01000004.1"/>
</dbReference>
<evidence type="ECO:0000256" key="1">
    <source>
        <dbReference type="SAM" id="Phobius"/>
    </source>
</evidence>
<keyword evidence="1" id="KW-0472">Membrane</keyword>